<dbReference type="InterPro" id="IPR009057">
    <property type="entry name" value="Homeodomain-like_sf"/>
</dbReference>
<dbReference type="PROSITE" id="PS50994">
    <property type="entry name" value="INTEGRASE"/>
    <property type="match status" value="1"/>
</dbReference>
<gene>
    <name evidence="2" type="ORF">CUN48_13375</name>
</gene>
<protein>
    <submittedName>
        <fullName evidence="2">IS481 family transposase</fullName>
    </submittedName>
</protein>
<dbReference type="SUPFAM" id="SSF46689">
    <property type="entry name" value="Homeodomain-like"/>
    <property type="match status" value="1"/>
</dbReference>
<dbReference type="PANTHER" id="PTHR35004:SF7">
    <property type="entry name" value="INTEGRASE PROTEIN"/>
    <property type="match status" value="1"/>
</dbReference>
<dbReference type="AlphaFoldDB" id="A0A2M8Q9P6"/>
<dbReference type="PANTHER" id="PTHR35004">
    <property type="entry name" value="TRANSPOSASE RV3428C-RELATED"/>
    <property type="match status" value="1"/>
</dbReference>
<comment type="caution">
    <text evidence="2">The sequence shown here is derived from an EMBL/GenBank/DDBJ whole genome shotgun (WGS) entry which is preliminary data.</text>
</comment>
<dbReference type="GO" id="GO:0015074">
    <property type="term" value="P:DNA integration"/>
    <property type="evidence" value="ECO:0007669"/>
    <property type="project" value="InterPro"/>
</dbReference>
<organism evidence="2 3">
    <name type="scientific">Candidatus Thermofonsia Clade 3 bacterium</name>
    <dbReference type="NCBI Taxonomy" id="2364212"/>
    <lineage>
        <taxon>Bacteria</taxon>
        <taxon>Bacillati</taxon>
        <taxon>Chloroflexota</taxon>
        <taxon>Candidatus Thermofontia</taxon>
        <taxon>Candidatus Thermofonsia Clade 3</taxon>
    </lineage>
</organism>
<sequence>MITREHKCARTTARVRAEIAASQDSIATLAERYCVSPATVFKWKHRTDFEDRSHTAHRLQTTLTPAQEMIVVELRKTLLLSLDDLLAVTREFINPDVSRSGLDRCLRRHGVSNLKALRPQASKPACSPFAAYEPGFVHIDVKYLPPMADERKRRYLFVAIERATRWVFVQVKPAKTARAARAFLAALIRACPIRIRTILTDNGKEFTDRFVTTGERSPSGQHVFDELCAALGIEHRLTRVRRPQTNGMVERFNGRIAEVLRSHHFVSGEDLQQTLMRYAWLYNHHLPQAALNARTPVQAMKSWYRTHPHLFHKRPYDRPGCDM</sequence>
<dbReference type="InterPro" id="IPR012337">
    <property type="entry name" value="RNaseH-like_sf"/>
</dbReference>
<evidence type="ECO:0000259" key="1">
    <source>
        <dbReference type="PROSITE" id="PS50994"/>
    </source>
</evidence>
<dbReference type="EMBL" id="PGTN01000162">
    <property type="protein sequence ID" value="PJF46519.1"/>
    <property type="molecule type" value="Genomic_DNA"/>
</dbReference>
<dbReference type="Gene3D" id="3.30.420.10">
    <property type="entry name" value="Ribonuclease H-like superfamily/Ribonuclease H"/>
    <property type="match status" value="1"/>
</dbReference>
<reference evidence="2 3" key="1">
    <citation type="submission" date="2017-11" db="EMBL/GenBank/DDBJ databases">
        <title>Evolution of Phototrophy in the Chloroflexi Phylum Driven by Horizontal Gene Transfer.</title>
        <authorList>
            <person name="Ward L.M."/>
            <person name="Hemp J."/>
            <person name="Shih P.M."/>
            <person name="Mcglynn S.E."/>
            <person name="Fischer W."/>
        </authorList>
    </citation>
    <scope>NUCLEOTIDE SEQUENCE [LARGE SCALE GENOMIC DNA]</scope>
    <source>
        <strain evidence="2">JP3_7</strain>
    </source>
</reference>
<dbReference type="InterPro" id="IPR047656">
    <property type="entry name" value="IS481-like_transpos"/>
</dbReference>
<accession>A0A2M8Q9P6</accession>
<dbReference type="SUPFAM" id="SSF53098">
    <property type="entry name" value="Ribonuclease H-like"/>
    <property type="match status" value="1"/>
</dbReference>
<evidence type="ECO:0000313" key="2">
    <source>
        <dbReference type="EMBL" id="PJF46519.1"/>
    </source>
</evidence>
<feature type="domain" description="Integrase catalytic" evidence="1">
    <location>
        <begin position="130"/>
        <end position="304"/>
    </location>
</feature>
<proteinExistence type="predicted"/>
<dbReference type="Proteomes" id="UP000230790">
    <property type="component" value="Unassembled WGS sequence"/>
</dbReference>
<dbReference type="GO" id="GO:0003676">
    <property type="term" value="F:nucleic acid binding"/>
    <property type="evidence" value="ECO:0007669"/>
    <property type="project" value="InterPro"/>
</dbReference>
<dbReference type="InterPro" id="IPR036397">
    <property type="entry name" value="RNaseH_sf"/>
</dbReference>
<dbReference type="InterPro" id="IPR001584">
    <property type="entry name" value="Integrase_cat-core"/>
</dbReference>
<dbReference type="Pfam" id="PF00665">
    <property type="entry name" value="rve"/>
    <property type="match status" value="1"/>
</dbReference>
<dbReference type="NCBIfam" id="NF033577">
    <property type="entry name" value="transpos_IS481"/>
    <property type="match status" value="1"/>
</dbReference>
<name>A0A2M8Q9P6_9CHLR</name>
<evidence type="ECO:0000313" key="3">
    <source>
        <dbReference type="Proteomes" id="UP000230790"/>
    </source>
</evidence>